<evidence type="ECO:0000256" key="3">
    <source>
        <dbReference type="SAM" id="MobiDB-lite"/>
    </source>
</evidence>
<dbReference type="Proteomes" id="UP000022910">
    <property type="component" value="Unassembled WGS sequence"/>
</dbReference>
<dbReference type="InterPro" id="IPR036361">
    <property type="entry name" value="SAP_dom_sf"/>
</dbReference>
<dbReference type="PANTHER" id="PTHR46551:SF1">
    <property type="entry name" value="SAP DOMAIN-CONTAINING RIBONUCLEOPROTEIN"/>
    <property type="match status" value="1"/>
</dbReference>
<feature type="region of interest" description="Disordered" evidence="3">
    <location>
        <begin position="284"/>
        <end position="310"/>
    </location>
</feature>
<feature type="domain" description="SAP" evidence="4">
    <location>
        <begin position="33"/>
        <end position="67"/>
    </location>
</feature>
<keyword evidence="1" id="KW-0597">Phosphoprotein</keyword>
<dbReference type="PANTHER" id="PTHR46551">
    <property type="entry name" value="SAP DOMAIN-CONTAINING RIBONUCLEOPROTEIN"/>
    <property type="match status" value="1"/>
</dbReference>
<dbReference type="PROSITE" id="PS50800">
    <property type="entry name" value="SAP"/>
    <property type="match status" value="1"/>
</dbReference>
<dbReference type="Gene3D" id="1.10.720.30">
    <property type="entry name" value="SAP domain"/>
    <property type="match status" value="1"/>
</dbReference>
<sequence length="394" mass="43799">MKQKKGIPATNANIVFIYFLEITRFLKKMSTSYRQLKVQELKDLLAKKGLPVSGKKEELVARLIAAEDKKPVETISQTSKNNSNTNPTRKSSIENIINKDPVEQNNDLFDKELNLMSTTDITTGIDNDFDWENLTTDITLQKDGEFDTLISPISPSLSVTSIKELSPEKVKTEIDATRGSNDVANVEAKQSVETKNPSSNEAKTLKTVSSSSNSDSIVKPSGFKCKKIVFDNLPTAAAQIIQVPSKNQNDLASELERRKKRAERFGVKLSDADKKLQRAARFGTTVSNPLDAPLTAPRIPNRKSSIVEDDEKLKKRAERFGLDKSNTLAEDEKKRKRAERFGLNASSNSASVDNPSSTTSSNSETNEEEKKKRRAERFSINDTNGESPNKKVKT</sequence>
<name>A0A015JGX2_RHIIW</name>
<proteinExistence type="inferred from homology"/>
<dbReference type="SUPFAM" id="SSF68906">
    <property type="entry name" value="SAP domain"/>
    <property type="match status" value="1"/>
</dbReference>
<keyword evidence="6" id="KW-1185">Reference proteome</keyword>
<dbReference type="AlphaFoldDB" id="A0A015JGX2"/>
<accession>A0A015JGX2</accession>
<dbReference type="Pfam" id="PF02037">
    <property type="entry name" value="SAP"/>
    <property type="match status" value="1"/>
</dbReference>
<feature type="compositionally biased region" description="Low complexity" evidence="3">
    <location>
        <begin position="344"/>
        <end position="364"/>
    </location>
</feature>
<dbReference type="GO" id="GO:0016973">
    <property type="term" value="P:poly(A)+ mRNA export from nucleus"/>
    <property type="evidence" value="ECO:0007669"/>
    <property type="project" value="TreeGrafter"/>
</dbReference>
<comment type="similarity">
    <text evidence="2">Belongs to the SAP domain-containing ribonucleoprotein family.</text>
</comment>
<feature type="region of interest" description="Disordered" evidence="3">
    <location>
        <begin position="71"/>
        <end position="93"/>
    </location>
</feature>
<feature type="compositionally biased region" description="Polar residues" evidence="3">
    <location>
        <begin position="74"/>
        <end position="93"/>
    </location>
</feature>
<dbReference type="HOGENOM" id="CLU_064555_0_0_1"/>
<feature type="region of interest" description="Disordered" evidence="3">
    <location>
        <begin position="182"/>
        <end position="216"/>
    </location>
</feature>
<evidence type="ECO:0000313" key="5">
    <source>
        <dbReference type="EMBL" id="EXX66370.1"/>
    </source>
</evidence>
<dbReference type="EMBL" id="JEMT01018991">
    <property type="protein sequence ID" value="EXX66370.1"/>
    <property type="molecule type" value="Genomic_DNA"/>
</dbReference>
<evidence type="ECO:0000256" key="1">
    <source>
        <dbReference type="ARBA" id="ARBA00022553"/>
    </source>
</evidence>
<evidence type="ECO:0000256" key="2">
    <source>
        <dbReference type="ARBA" id="ARBA00046328"/>
    </source>
</evidence>
<dbReference type="InterPro" id="IPR052240">
    <property type="entry name" value="SAP_domain_ribonucleoprotein"/>
</dbReference>
<gene>
    <name evidence="5" type="ORF">RirG_124490</name>
</gene>
<protein>
    <recommendedName>
        <fullName evidence="4">SAP domain-containing protein</fullName>
    </recommendedName>
</protein>
<dbReference type="STRING" id="1432141.A0A015JGX2"/>
<dbReference type="InterPro" id="IPR003034">
    <property type="entry name" value="SAP_dom"/>
</dbReference>
<dbReference type="GO" id="GO:0005634">
    <property type="term" value="C:nucleus"/>
    <property type="evidence" value="ECO:0007669"/>
    <property type="project" value="TreeGrafter"/>
</dbReference>
<evidence type="ECO:0000313" key="6">
    <source>
        <dbReference type="Proteomes" id="UP000022910"/>
    </source>
</evidence>
<dbReference type="Pfam" id="PF18592">
    <property type="entry name" value="Tho1_MOS11_C"/>
    <property type="match status" value="2"/>
</dbReference>
<dbReference type="OrthoDB" id="445357at2759"/>
<organism evidence="5 6">
    <name type="scientific">Rhizophagus irregularis (strain DAOM 197198w)</name>
    <name type="common">Glomus intraradices</name>
    <dbReference type="NCBI Taxonomy" id="1432141"/>
    <lineage>
        <taxon>Eukaryota</taxon>
        <taxon>Fungi</taxon>
        <taxon>Fungi incertae sedis</taxon>
        <taxon>Mucoromycota</taxon>
        <taxon>Glomeromycotina</taxon>
        <taxon>Glomeromycetes</taxon>
        <taxon>Glomerales</taxon>
        <taxon>Glomeraceae</taxon>
        <taxon>Rhizophagus</taxon>
    </lineage>
</organism>
<evidence type="ECO:0000259" key="4">
    <source>
        <dbReference type="PROSITE" id="PS50800"/>
    </source>
</evidence>
<reference evidence="5 6" key="1">
    <citation type="submission" date="2014-02" db="EMBL/GenBank/DDBJ databases">
        <title>Single nucleus genome sequencing reveals high similarity among nuclei of an endomycorrhizal fungus.</title>
        <authorList>
            <person name="Lin K."/>
            <person name="Geurts R."/>
            <person name="Zhang Z."/>
            <person name="Limpens E."/>
            <person name="Saunders D.G."/>
            <person name="Mu D."/>
            <person name="Pang E."/>
            <person name="Cao H."/>
            <person name="Cha H."/>
            <person name="Lin T."/>
            <person name="Zhou Q."/>
            <person name="Shang Y."/>
            <person name="Li Y."/>
            <person name="Ivanov S."/>
            <person name="Sharma T."/>
            <person name="Velzen R.V."/>
            <person name="Ruijter N.D."/>
            <person name="Aanen D.K."/>
            <person name="Win J."/>
            <person name="Kamoun S."/>
            <person name="Bisseling T."/>
            <person name="Huang S."/>
        </authorList>
    </citation>
    <scope>NUCLEOTIDE SEQUENCE [LARGE SCALE GENOMIC DNA]</scope>
    <source>
        <strain evidence="6">DAOM197198w</strain>
    </source>
</reference>
<comment type="caution">
    <text evidence="5">The sequence shown here is derived from an EMBL/GenBank/DDBJ whole genome shotgun (WGS) entry which is preliminary data.</text>
</comment>
<feature type="compositionally biased region" description="Polar residues" evidence="3">
    <location>
        <begin position="191"/>
        <end position="208"/>
    </location>
</feature>
<feature type="region of interest" description="Disordered" evidence="3">
    <location>
        <begin position="326"/>
        <end position="394"/>
    </location>
</feature>
<dbReference type="InterPro" id="IPR040746">
    <property type="entry name" value="THO1_MOS11_C"/>
</dbReference>
<dbReference type="SMART" id="SM00513">
    <property type="entry name" value="SAP"/>
    <property type="match status" value="1"/>
</dbReference>